<dbReference type="EMBL" id="CP071527">
    <property type="protein sequence ID" value="USQ13336.1"/>
    <property type="molecule type" value="Genomic_DNA"/>
</dbReference>
<dbReference type="Proteomes" id="UP001057474">
    <property type="component" value="Chromosome"/>
</dbReference>
<gene>
    <name evidence="1" type="ORF">J2N86_11670</name>
</gene>
<organism evidence="1 2">
    <name type="scientific">Legionella lytica</name>
    <dbReference type="NCBI Taxonomy" id="96232"/>
    <lineage>
        <taxon>Bacteria</taxon>
        <taxon>Pseudomonadati</taxon>
        <taxon>Pseudomonadota</taxon>
        <taxon>Gammaproteobacteria</taxon>
        <taxon>Legionellales</taxon>
        <taxon>Legionellaceae</taxon>
        <taxon>Legionella</taxon>
    </lineage>
</organism>
<protein>
    <submittedName>
        <fullName evidence="1">Uncharacterized protein</fullName>
    </submittedName>
</protein>
<keyword evidence="2" id="KW-1185">Reference proteome</keyword>
<sequence>MQSLFCKAMANTGIMVASTTIAQVTYSGAHSLSNLIQNRYVLWQRALPICSESNSSKKEAKDVNIVTP</sequence>
<accession>A0ABY4Y760</accession>
<evidence type="ECO:0000313" key="1">
    <source>
        <dbReference type="EMBL" id="USQ13336.1"/>
    </source>
</evidence>
<proteinExistence type="predicted"/>
<dbReference type="RefSeq" id="WP_252579638.1">
    <property type="nucleotide sequence ID" value="NZ_CP071527.1"/>
</dbReference>
<evidence type="ECO:0000313" key="2">
    <source>
        <dbReference type="Proteomes" id="UP001057474"/>
    </source>
</evidence>
<name>A0ABY4Y760_9GAMM</name>
<reference evidence="1" key="1">
    <citation type="submission" date="2021-03" db="EMBL/GenBank/DDBJ databases">
        <title>Legionella lytica PCM 2298.</title>
        <authorList>
            <person name="Koper P."/>
        </authorList>
    </citation>
    <scope>NUCLEOTIDE SEQUENCE</scope>
    <source>
        <strain evidence="1">PCM 2298</strain>
    </source>
</reference>